<protein>
    <recommendedName>
        <fullName evidence="4">FAD:protein FMN transferase</fullName>
        <ecNumber evidence="3">2.7.1.180</ecNumber>
    </recommendedName>
    <alternativeName>
        <fullName evidence="10">Flavin transferase</fullName>
    </alternativeName>
</protein>
<dbReference type="EC" id="2.7.1.180" evidence="3"/>
<comment type="catalytic activity">
    <reaction evidence="11">
        <text>L-threonyl-[protein] + FAD = FMN-L-threonyl-[protein] + AMP + H(+)</text>
        <dbReference type="Rhea" id="RHEA:36847"/>
        <dbReference type="Rhea" id="RHEA-COMP:11060"/>
        <dbReference type="Rhea" id="RHEA-COMP:11061"/>
        <dbReference type="ChEBI" id="CHEBI:15378"/>
        <dbReference type="ChEBI" id="CHEBI:30013"/>
        <dbReference type="ChEBI" id="CHEBI:57692"/>
        <dbReference type="ChEBI" id="CHEBI:74257"/>
        <dbReference type="ChEBI" id="CHEBI:456215"/>
        <dbReference type="EC" id="2.7.1.180"/>
    </reaction>
</comment>
<dbReference type="PANTHER" id="PTHR30040">
    <property type="entry name" value="THIAMINE BIOSYNTHESIS LIPOPROTEIN APBE"/>
    <property type="match status" value="1"/>
</dbReference>
<evidence type="ECO:0000256" key="8">
    <source>
        <dbReference type="ARBA" id="ARBA00022827"/>
    </source>
</evidence>
<keyword evidence="9" id="KW-0460">Magnesium</keyword>
<dbReference type="SUPFAM" id="SSF143631">
    <property type="entry name" value="ApbE-like"/>
    <property type="match status" value="1"/>
</dbReference>
<evidence type="ECO:0000256" key="11">
    <source>
        <dbReference type="ARBA" id="ARBA00048540"/>
    </source>
</evidence>
<keyword evidence="7" id="KW-0479">Metal-binding</keyword>
<dbReference type="GO" id="GO:0046872">
    <property type="term" value="F:metal ion binding"/>
    <property type="evidence" value="ECO:0007669"/>
    <property type="project" value="UniProtKB-KW"/>
</dbReference>
<reference evidence="12 13" key="1">
    <citation type="submission" date="2018-12" db="EMBL/GenBank/DDBJ databases">
        <authorList>
            <consortium name="Pathogen Informatics"/>
        </authorList>
    </citation>
    <scope>NUCLEOTIDE SEQUENCE [LARGE SCALE GENOMIC DNA]</scope>
    <source>
        <strain evidence="12 13">NCTC5773</strain>
    </source>
</reference>
<evidence type="ECO:0000313" key="12">
    <source>
        <dbReference type="EMBL" id="VEA01684.1"/>
    </source>
</evidence>
<keyword evidence="5" id="KW-0285">Flavoprotein</keyword>
<evidence type="ECO:0000256" key="2">
    <source>
        <dbReference type="ARBA" id="ARBA00008282"/>
    </source>
</evidence>
<evidence type="ECO:0000256" key="4">
    <source>
        <dbReference type="ARBA" id="ARBA00016337"/>
    </source>
</evidence>
<keyword evidence="8" id="KW-0274">FAD</keyword>
<evidence type="ECO:0000256" key="10">
    <source>
        <dbReference type="ARBA" id="ARBA00031306"/>
    </source>
</evidence>
<evidence type="ECO:0000313" key="13">
    <source>
        <dbReference type="Proteomes" id="UP000267858"/>
    </source>
</evidence>
<proteinExistence type="inferred from homology"/>
<evidence type="ECO:0000256" key="1">
    <source>
        <dbReference type="ARBA" id="ARBA00001946"/>
    </source>
</evidence>
<dbReference type="Pfam" id="PF02424">
    <property type="entry name" value="ApbE"/>
    <property type="match status" value="1"/>
</dbReference>
<keyword evidence="6" id="KW-0808">Transferase</keyword>
<comment type="similarity">
    <text evidence="2">Belongs to the ApbE family.</text>
</comment>
<evidence type="ECO:0000256" key="5">
    <source>
        <dbReference type="ARBA" id="ARBA00022630"/>
    </source>
</evidence>
<gene>
    <name evidence="12" type="primary">yojL_2</name>
    <name evidence="12" type="ORF">NCTC5773_01713</name>
</gene>
<evidence type="ECO:0000256" key="6">
    <source>
        <dbReference type="ARBA" id="ARBA00022679"/>
    </source>
</evidence>
<evidence type="ECO:0000256" key="9">
    <source>
        <dbReference type="ARBA" id="ARBA00022842"/>
    </source>
</evidence>
<dbReference type="Proteomes" id="UP000267858">
    <property type="component" value="Chromosome"/>
</dbReference>
<dbReference type="EMBL" id="LR134141">
    <property type="protein sequence ID" value="VEA01684.1"/>
    <property type="molecule type" value="Genomic_DNA"/>
</dbReference>
<evidence type="ECO:0000256" key="3">
    <source>
        <dbReference type="ARBA" id="ARBA00011955"/>
    </source>
</evidence>
<evidence type="ECO:0000256" key="7">
    <source>
        <dbReference type="ARBA" id="ARBA00022723"/>
    </source>
</evidence>
<dbReference type="InterPro" id="IPR003374">
    <property type="entry name" value="ApbE-like_sf"/>
</dbReference>
<sequence length="70" mass="7822">MASAYRTLSIRKRGRPIEHNLVSVTVIAPTALEADGWDTGLMVLGTQKAKEVVRREGLAGLYDHERGRRF</sequence>
<comment type="cofactor">
    <cofactor evidence="1">
        <name>Mg(2+)</name>
        <dbReference type="ChEBI" id="CHEBI:18420"/>
    </cofactor>
</comment>
<dbReference type="Gene3D" id="3.10.520.10">
    <property type="entry name" value="ApbE-like domains"/>
    <property type="match status" value="1"/>
</dbReference>
<dbReference type="InterPro" id="IPR024932">
    <property type="entry name" value="ApbE"/>
</dbReference>
<dbReference type="PANTHER" id="PTHR30040:SF2">
    <property type="entry name" value="FAD:PROTEIN FMN TRANSFERASE"/>
    <property type="match status" value="1"/>
</dbReference>
<name>A0A6D2G7J5_SALER</name>
<organism evidence="12 13">
    <name type="scientific">Salmonella enterica subsp. salamae</name>
    <dbReference type="NCBI Taxonomy" id="59202"/>
    <lineage>
        <taxon>Bacteria</taxon>
        <taxon>Pseudomonadati</taxon>
        <taxon>Pseudomonadota</taxon>
        <taxon>Gammaproteobacteria</taxon>
        <taxon>Enterobacterales</taxon>
        <taxon>Enterobacteriaceae</taxon>
        <taxon>Salmonella</taxon>
    </lineage>
</organism>
<accession>A0A6D2G7J5</accession>
<dbReference type="AlphaFoldDB" id="A0A6D2G7J5"/>
<dbReference type="GO" id="GO:0016740">
    <property type="term" value="F:transferase activity"/>
    <property type="evidence" value="ECO:0007669"/>
    <property type="project" value="UniProtKB-KW"/>
</dbReference>